<sequence length="172" mass="20227">MKYCMKFGDTNFIGVANVEEYRSFVDEDWDLDILLKHFGYETKKGNLLVFQMTEEGIEHSWNINVKIGADENISNCFRRVIGYLKVTNNQLFLVDYDCLTMAAQFKHEKVPDENCSNYKIDIKNGDYKVEVIQYYNVDENEYVGTNQTDISLNFIETSNFQPVENHVFWCTF</sequence>
<protein>
    <submittedName>
        <fullName evidence="1">Uncharacterized protein</fullName>
    </submittedName>
</protein>
<keyword evidence="2" id="KW-1185">Reference proteome</keyword>
<accession>A0A5C8P0H6</accession>
<comment type="caution">
    <text evidence="1">The sequence shown here is derived from an EMBL/GenBank/DDBJ whole genome shotgun (WGS) entry which is preliminary data.</text>
</comment>
<dbReference type="EMBL" id="VDUW01000002">
    <property type="protein sequence ID" value="TXL66756.1"/>
    <property type="molecule type" value="Genomic_DNA"/>
</dbReference>
<reference evidence="1 2" key="1">
    <citation type="submission" date="2019-06" db="EMBL/GenBank/DDBJ databases">
        <title>Cerasibacillus sp. nov., isolated from maize field.</title>
        <authorList>
            <person name="Lin S.-Y."/>
            <person name="Tsai C.-F."/>
            <person name="Young C.-C."/>
        </authorList>
    </citation>
    <scope>NUCLEOTIDE SEQUENCE [LARGE SCALE GENOMIC DNA]</scope>
    <source>
        <strain evidence="1 2">CC-CFT480</strain>
    </source>
</reference>
<evidence type="ECO:0000313" key="2">
    <source>
        <dbReference type="Proteomes" id="UP000321574"/>
    </source>
</evidence>
<dbReference type="Proteomes" id="UP000321574">
    <property type="component" value="Unassembled WGS sequence"/>
</dbReference>
<evidence type="ECO:0000313" key="1">
    <source>
        <dbReference type="EMBL" id="TXL66756.1"/>
    </source>
</evidence>
<dbReference type="OrthoDB" id="9156597at2"/>
<dbReference type="AlphaFoldDB" id="A0A5C8P0H6"/>
<organism evidence="1 2">
    <name type="scientific">Cerasibacillus terrae</name>
    <dbReference type="NCBI Taxonomy" id="2498845"/>
    <lineage>
        <taxon>Bacteria</taxon>
        <taxon>Bacillati</taxon>
        <taxon>Bacillota</taxon>
        <taxon>Bacilli</taxon>
        <taxon>Bacillales</taxon>
        <taxon>Bacillaceae</taxon>
        <taxon>Cerasibacillus</taxon>
    </lineage>
</organism>
<gene>
    <name evidence="1" type="ORF">FHP05_05075</name>
</gene>
<name>A0A5C8P0H6_9BACI</name>
<proteinExistence type="predicted"/>